<dbReference type="EMBL" id="FNZA01000002">
    <property type="protein sequence ID" value="SEI89409.1"/>
    <property type="molecule type" value="Genomic_DNA"/>
</dbReference>
<evidence type="ECO:0000313" key="4">
    <source>
        <dbReference type="Proteomes" id="UP000199223"/>
    </source>
</evidence>
<dbReference type="InterPro" id="IPR007295">
    <property type="entry name" value="DUF402"/>
</dbReference>
<name>A0A1H6UAL4_9DEIO</name>
<dbReference type="OrthoDB" id="3821551at2"/>
<keyword evidence="4" id="KW-1185">Reference proteome</keyword>
<dbReference type="AlphaFoldDB" id="A0A1H6UAL4"/>
<dbReference type="STRING" id="856736.SAMN04488058_102155"/>
<dbReference type="Gene3D" id="2.40.380.10">
    <property type="entry name" value="FomD-like"/>
    <property type="match status" value="1"/>
</dbReference>
<dbReference type="Proteomes" id="UP000199223">
    <property type="component" value="Unassembled WGS sequence"/>
</dbReference>
<accession>A0A1H6UAL4</accession>
<gene>
    <name evidence="3" type="ORF">SAMN04488058_102155</name>
</gene>
<feature type="domain" description="DUF402" evidence="2">
    <location>
        <begin position="36"/>
        <end position="163"/>
    </location>
</feature>
<evidence type="ECO:0000313" key="3">
    <source>
        <dbReference type="EMBL" id="SEI89409.1"/>
    </source>
</evidence>
<proteinExistence type="predicted"/>
<feature type="region of interest" description="Disordered" evidence="1">
    <location>
        <begin position="1"/>
        <end position="23"/>
    </location>
</feature>
<dbReference type="RefSeq" id="WP_092263397.1">
    <property type="nucleotide sequence ID" value="NZ_FNZA01000002.1"/>
</dbReference>
<evidence type="ECO:0000256" key="1">
    <source>
        <dbReference type="SAM" id="MobiDB-lite"/>
    </source>
</evidence>
<protein>
    <recommendedName>
        <fullName evidence="2">DUF402 domain-containing protein</fullName>
    </recommendedName>
</protein>
<evidence type="ECO:0000259" key="2">
    <source>
        <dbReference type="Pfam" id="PF04167"/>
    </source>
</evidence>
<dbReference type="InterPro" id="IPR035930">
    <property type="entry name" value="FomD-like_sf"/>
</dbReference>
<dbReference type="Pfam" id="PF04167">
    <property type="entry name" value="DUF402"/>
    <property type="match status" value="1"/>
</dbReference>
<dbReference type="SUPFAM" id="SSF159234">
    <property type="entry name" value="FomD-like"/>
    <property type="match status" value="1"/>
</dbReference>
<organism evidence="3 4">
    <name type="scientific">Deinococcus reticulitermitis</name>
    <dbReference type="NCBI Taxonomy" id="856736"/>
    <lineage>
        <taxon>Bacteria</taxon>
        <taxon>Thermotogati</taxon>
        <taxon>Deinococcota</taxon>
        <taxon>Deinococci</taxon>
        <taxon>Deinococcales</taxon>
        <taxon>Deinococcaceae</taxon>
        <taxon>Deinococcus</taxon>
    </lineage>
</organism>
<reference evidence="4" key="1">
    <citation type="submission" date="2016-10" db="EMBL/GenBank/DDBJ databases">
        <authorList>
            <person name="Varghese N."/>
            <person name="Submissions S."/>
        </authorList>
    </citation>
    <scope>NUCLEOTIDE SEQUENCE [LARGE SCALE GENOMIC DNA]</scope>
    <source>
        <strain evidence="4">CGMCC 1.10218</strain>
    </source>
</reference>
<sequence length="186" mass="20996">MSAGLPAPVGRFPSQVPHPVKTERHDTRCSLHHTNTGVRQVELYRPTAQGLFVARPFEAHPRIRFWQAHLLPTLGLVLCRYDFHGAREHDYYLDVAHITTEQAGEVWTVRDLYLDLVVHDGHSAEIVDTDELFAARAAGYVSEEEVTHAVCVAHHTLRGLTRARYSLAGWLAAEGLSLDWHYEMAP</sequence>